<protein>
    <submittedName>
        <fullName evidence="2">Uncharacterized protein</fullName>
    </submittedName>
</protein>
<reference evidence="3" key="2">
    <citation type="submission" date="2015-01" db="EMBL/GenBank/DDBJ databases">
        <title>Evolutionary Origins and Diversification of the Mycorrhizal Mutualists.</title>
        <authorList>
            <consortium name="DOE Joint Genome Institute"/>
            <consortium name="Mycorrhizal Genomics Consortium"/>
            <person name="Kohler A."/>
            <person name="Kuo A."/>
            <person name="Nagy L.G."/>
            <person name="Floudas D."/>
            <person name="Copeland A."/>
            <person name="Barry K.W."/>
            <person name="Cichocki N."/>
            <person name="Veneault-Fourrey C."/>
            <person name="LaButti K."/>
            <person name="Lindquist E.A."/>
            <person name="Lipzen A."/>
            <person name="Lundell T."/>
            <person name="Morin E."/>
            <person name="Murat C."/>
            <person name="Riley R."/>
            <person name="Ohm R."/>
            <person name="Sun H."/>
            <person name="Tunlid A."/>
            <person name="Henrissat B."/>
            <person name="Grigoriev I.V."/>
            <person name="Hibbett D.S."/>
            <person name="Martin F."/>
        </authorList>
    </citation>
    <scope>NUCLEOTIDE SEQUENCE [LARGE SCALE GENOMIC DNA]</scope>
    <source>
        <strain evidence="3">Foug A</strain>
    </source>
</reference>
<proteinExistence type="predicted"/>
<dbReference type="Proteomes" id="UP000053989">
    <property type="component" value="Unassembled WGS sequence"/>
</dbReference>
<organism evidence="2 3">
    <name type="scientific">Scleroderma citrinum Foug A</name>
    <dbReference type="NCBI Taxonomy" id="1036808"/>
    <lineage>
        <taxon>Eukaryota</taxon>
        <taxon>Fungi</taxon>
        <taxon>Dikarya</taxon>
        <taxon>Basidiomycota</taxon>
        <taxon>Agaricomycotina</taxon>
        <taxon>Agaricomycetes</taxon>
        <taxon>Agaricomycetidae</taxon>
        <taxon>Boletales</taxon>
        <taxon>Sclerodermatineae</taxon>
        <taxon>Sclerodermataceae</taxon>
        <taxon>Scleroderma</taxon>
    </lineage>
</organism>
<dbReference type="InParanoid" id="A0A0C3DAZ5"/>
<evidence type="ECO:0000256" key="1">
    <source>
        <dbReference type="SAM" id="MobiDB-lite"/>
    </source>
</evidence>
<feature type="region of interest" description="Disordered" evidence="1">
    <location>
        <begin position="1"/>
        <end position="105"/>
    </location>
</feature>
<accession>A0A0C3DAZ5</accession>
<name>A0A0C3DAZ5_9AGAM</name>
<feature type="compositionally biased region" description="Basic residues" evidence="1">
    <location>
        <begin position="1"/>
        <end position="10"/>
    </location>
</feature>
<dbReference type="EMBL" id="KN822184">
    <property type="protein sequence ID" value="KIM53281.1"/>
    <property type="molecule type" value="Genomic_DNA"/>
</dbReference>
<keyword evidence="3" id="KW-1185">Reference proteome</keyword>
<dbReference type="HOGENOM" id="CLU_1579441_0_0_1"/>
<evidence type="ECO:0000313" key="2">
    <source>
        <dbReference type="EMBL" id="KIM53281.1"/>
    </source>
</evidence>
<sequence>MASQSQKHHQSPSTSCPTKKVKGKAQVHQSDCSGKGIGGAVEQLQKAGDAVAPQSKRRFDAFEDTGEGLNPMVSESPIRKSKKSKKPVMIIDNDDGPSLNFDHPLSKLPAAKNSHRVTLDFSQPSSVPAPDEWASCQQALESDIRPNTIAAGQKLIMDERRCQEQEKKK</sequence>
<gene>
    <name evidence="2" type="ORF">SCLCIDRAFT_31969</name>
</gene>
<reference evidence="2 3" key="1">
    <citation type="submission" date="2014-04" db="EMBL/GenBank/DDBJ databases">
        <authorList>
            <consortium name="DOE Joint Genome Institute"/>
            <person name="Kuo A."/>
            <person name="Kohler A."/>
            <person name="Nagy L.G."/>
            <person name="Floudas D."/>
            <person name="Copeland A."/>
            <person name="Barry K.W."/>
            <person name="Cichocki N."/>
            <person name="Veneault-Fourrey C."/>
            <person name="LaButti K."/>
            <person name="Lindquist E.A."/>
            <person name="Lipzen A."/>
            <person name="Lundell T."/>
            <person name="Morin E."/>
            <person name="Murat C."/>
            <person name="Sun H."/>
            <person name="Tunlid A."/>
            <person name="Henrissat B."/>
            <person name="Grigoriev I.V."/>
            <person name="Hibbett D.S."/>
            <person name="Martin F."/>
            <person name="Nordberg H.P."/>
            <person name="Cantor M.N."/>
            <person name="Hua S.X."/>
        </authorList>
    </citation>
    <scope>NUCLEOTIDE SEQUENCE [LARGE SCALE GENOMIC DNA]</scope>
    <source>
        <strain evidence="2 3">Foug A</strain>
    </source>
</reference>
<evidence type="ECO:0000313" key="3">
    <source>
        <dbReference type="Proteomes" id="UP000053989"/>
    </source>
</evidence>
<dbReference type="AlphaFoldDB" id="A0A0C3DAZ5"/>